<organism evidence="3 4">
    <name type="scientific">Saccharothrix syringae</name>
    <name type="common">Nocardiopsis syringae</name>
    <dbReference type="NCBI Taxonomy" id="103733"/>
    <lineage>
        <taxon>Bacteria</taxon>
        <taxon>Bacillati</taxon>
        <taxon>Actinomycetota</taxon>
        <taxon>Actinomycetes</taxon>
        <taxon>Pseudonocardiales</taxon>
        <taxon>Pseudonocardiaceae</taxon>
        <taxon>Saccharothrix</taxon>
    </lineage>
</organism>
<dbReference type="PANTHER" id="PTHR40254">
    <property type="entry name" value="BLR0577 PROTEIN"/>
    <property type="match status" value="1"/>
</dbReference>
<dbReference type="InterPro" id="IPR052189">
    <property type="entry name" value="L-asp_N-monooxygenase_NS-form"/>
</dbReference>
<dbReference type="InterPro" id="IPR038732">
    <property type="entry name" value="HpyO/CreE_NAD-binding"/>
</dbReference>
<gene>
    <name evidence="3" type="ORF">EKG83_27695</name>
</gene>
<dbReference type="SUPFAM" id="SSF51971">
    <property type="entry name" value="Nucleotide-binding domain"/>
    <property type="match status" value="1"/>
</dbReference>
<proteinExistence type="predicted"/>
<dbReference type="PANTHER" id="PTHR40254:SF1">
    <property type="entry name" value="BLR0577 PROTEIN"/>
    <property type="match status" value="1"/>
</dbReference>
<feature type="domain" description="FAD-dependent urate hydroxylase HpyO/Asp monooxygenase CreE-like FAD/NAD(P)-binding" evidence="2">
    <location>
        <begin position="111"/>
        <end position="286"/>
    </location>
</feature>
<evidence type="ECO:0000313" key="4">
    <source>
        <dbReference type="Proteomes" id="UP000325787"/>
    </source>
</evidence>
<dbReference type="Proteomes" id="UP000325787">
    <property type="component" value="Chromosome"/>
</dbReference>
<evidence type="ECO:0000313" key="3">
    <source>
        <dbReference type="EMBL" id="QFZ20681.1"/>
    </source>
</evidence>
<dbReference type="EMBL" id="CP034550">
    <property type="protein sequence ID" value="QFZ20681.1"/>
    <property type="molecule type" value="Genomic_DNA"/>
</dbReference>
<sequence>MRADHPPRTTPRPPASGQAADRWSGTARISGTCARHCRRLPAASPRVVAPPDGDGHTVVVGIRIAFAVDSVCHFPASAFPVVRPVTSARGRPAFPLVFRERGDDVANRICVIGAGPRGLSVLERLCANARTTGEPVEVHVVDPYLGFGGRVWRTGQPDSLVMNTVASQVTMFTDDSVRCAGPVEPGPSLYDWARDVAAGTAGGYSALVRAEAAGLGPDSYPTRAFYGHYLCWFLDHITRTAPPDVTVVRHQRTALSLDDLPGGGQSVLLDDGTRVVVEAVVLAQGHVDAAPTGVERELAGFAARHGLTYLPPGNPAEADHDRVTPGEPVGVRGLGLNFFDHVALLTVGRGGRFTGDRDAPRYEPSGKEPVLYAGSRRGVPYHSRGENQKGATGRHAPLFLDQDTIRDLRRRPRTEFRAHVWPLIAREVEAVYYHALIADRDGAPRAGEFLTEYVRTDPAEVDVLLRAHGVGTGERWDWDAVAQPLRGLAFAGPGAFRRWMLDHLRSDLAQARRGNVRGPLKAALDVLRDLRNEVRLAVDQAGIAGASYRDELRSWYTPLNAFTSIGPPPSRVAELVALVEAGVVVPVGPELRVRPGRGGFVVSSPAVAGSQVLVTALVEARLPAPDLRTATEPLLGDMVGRGQCRPYRIPDDLAGAYETGAVDVTARPYRVVDRAGRPHPARFAYGVPTESVHWATAAGIRPGVDSVILGDSDAIARACLGMG</sequence>
<dbReference type="OrthoDB" id="3653265at2"/>
<feature type="region of interest" description="Disordered" evidence="1">
    <location>
        <begin position="1"/>
        <end position="24"/>
    </location>
</feature>
<dbReference type="KEGG" id="ssyi:EKG83_27695"/>
<dbReference type="Pfam" id="PF13454">
    <property type="entry name" value="NAD_binding_9"/>
    <property type="match status" value="1"/>
</dbReference>
<reference evidence="4" key="1">
    <citation type="journal article" date="2021" name="Curr. Microbiol.">
        <title>Complete genome of nocamycin-producing strain Saccharothrix syringae NRRL B-16468 reveals the biosynthetic potential for secondary metabolites.</title>
        <authorList>
            <person name="Mo X."/>
            <person name="Yang S."/>
        </authorList>
    </citation>
    <scope>NUCLEOTIDE SEQUENCE [LARGE SCALE GENOMIC DNA]</scope>
    <source>
        <strain evidence="4">ATCC 51364 / DSM 43886 / JCM 6844 / KCTC 9398 / NBRC 14523 / NRRL B-16468 / INA 2240</strain>
    </source>
</reference>
<evidence type="ECO:0000256" key="1">
    <source>
        <dbReference type="SAM" id="MobiDB-lite"/>
    </source>
</evidence>
<keyword evidence="4" id="KW-1185">Reference proteome</keyword>
<protein>
    <submittedName>
        <fullName evidence="3">FAD/NAD(P)-binding protein</fullName>
    </submittedName>
</protein>
<name>A0A5Q0H3A0_SACSY</name>
<accession>A0A5Q0H3A0</accession>
<dbReference type="AlphaFoldDB" id="A0A5Q0H3A0"/>
<evidence type="ECO:0000259" key="2">
    <source>
        <dbReference type="Pfam" id="PF13454"/>
    </source>
</evidence>